<dbReference type="Gene3D" id="3.40.50.10600">
    <property type="entry name" value="SpoIIaa-like domains"/>
    <property type="match status" value="1"/>
</dbReference>
<dbReference type="SUPFAM" id="SSF52091">
    <property type="entry name" value="SpoIIaa-like"/>
    <property type="match status" value="1"/>
</dbReference>
<comment type="caution">
    <text evidence="1">The sequence shown here is derived from an EMBL/GenBank/DDBJ whole genome shotgun (WGS) entry which is preliminary data.</text>
</comment>
<accession>A0A163DM73</accession>
<name>A0A163DM73_9NEIS</name>
<dbReference type="InterPro" id="IPR038396">
    <property type="entry name" value="SpoIIAA-like_sf"/>
</dbReference>
<keyword evidence="2" id="KW-1185">Reference proteome</keyword>
<dbReference type="Proteomes" id="UP000076625">
    <property type="component" value="Unassembled WGS sequence"/>
</dbReference>
<protein>
    <recommendedName>
        <fullName evidence="3">STAS/SEC14 domain-containing protein</fullName>
    </recommendedName>
</protein>
<evidence type="ECO:0000313" key="1">
    <source>
        <dbReference type="EMBL" id="KZE34976.1"/>
    </source>
</evidence>
<dbReference type="STRING" id="1452487.AVW16_05280"/>
<dbReference type="EMBL" id="LQQU01000004">
    <property type="protein sequence ID" value="KZE34976.1"/>
    <property type="molecule type" value="Genomic_DNA"/>
</dbReference>
<dbReference type="AlphaFoldDB" id="A0A163DM73"/>
<dbReference type="InterPro" id="IPR021866">
    <property type="entry name" value="SpoIIAA-like"/>
</dbReference>
<sequence>MISIREQAYGLDVALYNEFTLADFKLFEDALTKRLAERDKPDVLLDLADLKDFTLDMALEELRFVREHEADFGRVAIVVTDIWIKLAAHIAGLLSKTRCQYFDTVEEAQAWLENPVAA</sequence>
<dbReference type="RefSeq" id="WP_066609856.1">
    <property type="nucleotide sequence ID" value="NZ_LQQU01000004.1"/>
</dbReference>
<proteinExistence type="predicted"/>
<evidence type="ECO:0000313" key="2">
    <source>
        <dbReference type="Proteomes" id="UP000076625"/>
    </source>
</evidence>
<reference evidence="2" key="1">
    <citation type="submission" date="2016-01" db="EMBL/GenBank/DDBJ databases">
        <title>Draft genome of Chromobacterium sp. F49.</title>
        <authorList>
            <person name="Hong K.W."/>
        </authorList>
    </citation>
    <scope>NUCLEOTIDE SEQUENCE [LARGE SCALE GENOMIC DNA]</scope>
    <source>
        <strain evidence="2">CN10</strain>
    </source>
</reference>
<gene>
    <name evidence="1" type="ORF">AVW16_05280</name>
</gene>
<dbReference type="InterPro" id="IPR036513">
    <property type="entry name" value="STAS_dom_sf"/>
</dbReference>
<evidence type="ECO:0008006" key="3">
    <source>
        <dbReference type="Google" id="ProtNLM"/>
    </source>
</evidence>
<dbReference type="Pfam" id="PF11964">
    <property type="entry name" value="SpoIIAA-like"/>
    <property type="match status" value="1"/>
</dbReference>
<dbReference type="OrthoDB" id="8562463at2"/>
<organism evidence="1 2">
    <name type="scientific">Crenobacter luteus</name>
    <dbReference type="NCBI Taxonomy" id="1452487"/>
    <lineage>
        <taxon>Bacteria</taxon>
        <taxon>Pseudomonadati</taxon>
        <taxon>Pseudomonadota</taxon>
        <taxon>Betaproteobacteria</taxon>
        <taxon>Neisseriales</taxon>
        <taxon>Neisseriaceae</taxon>
        <taxon>Crenobacter</taxon>
    </lineage>
</organism>